<gene>
    <name evidence="4" type="ORF">DRP44_08370</name>
</gene>
<organism evidence="4 5">
    <name type="scientific">candidate division TA06 bacterium</name>
    <dbReference type="NCBI Taxonomy" id="2250710"/>
    <lineage>
        <taxon>Bacteria</taxon>
        <taxon>Bacteria division TA06</taxon>
    </lineage>
</organism>
<protein>
    <recommendedName>
        <fullName evidence="3">NodB homology domain-containing protein</fullName>
    </recommendedName>
</protein>
<dbReference type="InterPro" id="IPR051398">
    <property type="entry name" value="Polysacch_Deacetylase"/>
</dbReference>
<evidence type="ECO:0000256" key="1">
    <source>
        <dbReference type="ARBA" id="ARBA00004613"/>
    </source>
</evidence>
<evidence type="ECO:0000313" key="4">
    <source>
        <dbReference type="EMBL" id="RKX64398.1"/>
    </source>
</evidence>
<dbReference type="GO" id="GO:0005576">
    <property type="term" value="C:extracellular region"/>
    <property type="evidence" value="ECO:0007669"/>
    <property type="project" value="UniProtKB-SubCell"/>
</dbReference>
<comment type="caution">
    <text evidence="4">The sequence shown here is derived from an EMBL/GenBank/DDBJ whole genome shotgun (WGS) entry which is preliminary data.</text>
</comment>
<evidence type="ECO:0000313" key="5">
    <source>
        <dbReference type="Proteomes" id="UP000282321"/>
    </source>
</evidence>
<dbReference type="PANTHER" id="PTHR34216">
    <property type="match status" value="1"/>
</dbReference>
<dbReference type="GO" id="GO:0016810">
    <property type="term" value="F:hydrolase activity, acting on carbon-nitrogen (but not peptide) bonds"/>
    <property type="evidence" value="ECO:0007669"/>
    <property type="project" value="InterPro"/>
</dbReference>
<accession>A0A660S4R8</accession>
<dbReference type="PROSITE" id="PS51677">
    <property type="entry name" value="NODB"/>
    <property type="match status" value="1"/>
</dbReference>
<dbReference type="GO" id="GO:0005975">
    <property type="term" value="P:carbohydrate metabolic process"/>
    <property type="evidence" value="ECO:0007669"/>
    <property type="project" value="InterPro"/>
</dbReference>
<reference evidence="4 5" key="1">
    <citation type="submission" date="2018-06" db="EMBL/GenBank/DDBJ databases">
        <title>Extensive metabolic versatility and redundancy in microbially diverse, dynamic hydrothermal sediments.</title>
        <authorList>
            <person name="Dombrowski N."/>
            <person name="Teske A."/>
            <person name="Baker B.J."/>
        </authorList>
    </citation>
    <scope>NUCLEOTIDE SEQUENCE [LARGE SCALE GENOMIC DNA]</scope>
    <source>
        <strain evidence="4">B35_G9</strain>
    </source>
</reference>
<sequence length="228" mass="27025">MYYLKRHRYNVLPITVLLEKNRTYSKKDIIITFDDGYEDIYEYVLPIMERYKFPFAIFPIVDFIGKYNDWDFVLGPKTKHLSEKQLRILAKNKLVTIGSHSLNHLDLNRVSLEISEREIRESKRKLEKILGKEVEIFSYPFGKYNSKVRKAVKKSGYKMAVSYYKGNKKNDIFAIPRTGVYSIDSIFDFSVKLQRYVPILSWYEDLKGRTINLLSDLACNNKRKSEIY</sequence>
<proteinExistence type="predicted"/>
<dbReference type="CDD" id="cd10918">
    <property type="entry name" value="CE4_NodB_like_5s_6s"/>
    <property type="match status" value="1"/>
</dbReference>
<evidence type="ECO:0000259" key="3">
    <source>
        <dbReference type="PROSITE" id="PS51677"/>
    </source>
</evidence>
<evidence type="ECO:0000256" key="2">
    <source>
        <dbReference type="ARBA" id="ARBA00022729"/>
    </source>
</evidence>
<dbReference type="AlphaFoldDB" id="A0A660S4R8"/>
<dbReference type="Gene3D" id="3.20.20.370">
    <property type="entry name" value="Glycoside hydrolase/deacetylase"/>
    <property type="match status" value="1"/>
</dbReference>
<feature type="domain" description="NodB homology" evidence="3">
    <location>
        <begin position="27"/>
        <end position="228"/>
    </location>
</feature>
<dbReference type="Proteomes" id="UP000282321">
    <property type="component" value="Unassembled WGS sequence"/>
</dbReference>
<comment type="subcellular location">
    <subcellularLocation>
        <location evidence="1">Secreted</location>
    </subcellularLocation>
</comment>
<dbReference type="InterPro" id="IPR002509">
    <property type="entry name" value="NODB_dom"/>
</dbReference>
<name>A0A660S4R8_UNCT6</name>
<dbReference type="EMBL" id="QNBC01000165">
    <property type="protein sequence ID" value="RKX64398.1"/>
    <property type="molecule type" value="Genomic_DNA"/>
</dbReference>
<dbReference type="PANTHER" id="PTHR34216:SF3">
    <property type="entry name" value="POLY-BETA-1,6-N-ACETYL-D-GLUCOSAMINE N-DEACETYLASE"/>
    <property type="match status" value="1"/>
</dbReference>
<dbReference type="Pfam" id="PF01522">
    <property type="entry name" value="Polysacc_deac_1"/>
    <property type="match status" value="1"/>
</dbReference>
<keyword evidence="2" id="KW-0732">Signal</keyword>
<dbReference type="SUPFAM" id="SSF88713">
    <property type="entry name" value="Glycoside hydrolase/deacetylase"/>
    <property type="match status" value="1"/>
</dbReference>
<dbReference type="InterPro" id="IPR011330">
    <property type="entry name" value="Glyco_hydro/deAcase_b/a-brl"/>
</dbReference>